<accession>A0ABZ2EM72</accession>
<dbReference type="Proteomes" id="UP001321305">
    <property type="component" value="Chromosome"/>
</dbReference>
<organism evidence="2 3">
    <name type="scientific">Mycovorax composti</name>
    <dbReference type="NCBI Taxonomy" id="2962693"/>
    <lineage>
        <taxon>Bacteria</taxon>
        <taxon>Pseudomonadati</taxon>
        <taxon>Bacteroidota</taxon>
        <taxon>Chitinophagia</taxon>
        <taxon>Chitinophagales</taxon>
        <taxon>Chitinophagaceae</taxon>
        <taxon>Mycovorax</taxon>
    </lineage>
</organism>
<dbReference type="EC" id="2.3.1.189" evidence="2"/>
<proteinExistence type="predicted"/>
<keyword evidence="3" id="KW-1185">Reference proteome</keyword>
<sequence length="156" mass="17887">MIQLAEEQFKCKIRQLFLERWGSDFMISRGKKHRVADLESFLYIEDNDIKGLLTFTIENEAIEIVSLDSFSEGHGVSTALVAAIIDFYKSGHHKKLWLATTNDNTRALRFYQKRGFTITAIHLNAIEDARKIKPSIPLVGYDGIPILHEIELTYSE</sequence>
<dbReference type="SUPFAM" id="SSF55729">
    <property type="entry name" value="Acyl-CoA N-acyltransferases (Nat)"/>
    <property type="match status" value="1"/>
</dbReference>
<evidence type="ECO:0000259" key="1">
    <source>
        <dbReference type="PROSITE" id="PS51186"/>
    </source>
</evidence>
<dbReference type="PROSITE" id="PS51186">
    <property type="entry name" value="GNAT"/>
    <property type="match status" value="1"/>
</dbReference>
<dbReference type="InterPro" id="IPR000182">
    <property type="entry name" value="GNAT_dom"/>
</dbReference>
<gene>
    <name evidence="2" type="primary">mshD</name>
    <name evidence="2" type="ORF">PIECOFPK_02081</name>
</gene>
<keyword evidence="2" id="KW-0808">Transferase</keyword>
<dbReference type="EMBL" id="CP144143">
    <property type="protein sequence ID" value="WWC84346.1"/>
    <property type="molecule type" value="Genomic_DNA"/>
</dbReference>
<dbReference type="GO" id="GO:0035447">
    <property type="term" value="F:mycothiol synthase activity"/>
    <property type="evidence" value="ECO:0007669"/>
    <property type="project" value="UniProtKB-EC"/>
</dbReference>
<keyword evidence="2" id="KW-0012">Acyltransferase</keyword>
<evidence type="ECO:0000313" key="3">
    <source>
        <dbReference type="Proteomes" id="UP001321305"/>
    </source>
</evidence>
<evidence type="ECO:0000313" key="2">
    <source>
        <dbReference type="EMBL" id="WWC84346.1"/>
    </source>
</evidence>
<name>A0ABZ2EM72_9BACT</name>
<reference evidence="3" key="1">
    <citation type="submission" date="2024-01" db="EMBL/GenBank/DDBJ databases">
        <title>Mycovorax composti gen. nov. sp. nov., a member of the family Chitinophagaceae isolated from button mushroom compost.</title>
        <authorList>
            <person name="Thai M."/>
            <person name="Bell T.L."/>
            <person name="Kertesz M.A."/>
        </authorList>
    </citation>
    <scope>NUCLEOTIDE SEQUENCE [LARGE SCALE GENOMIC DNA]</scope>
    <source>
        <strain evidence="3">C216</strain>
    </source>
</reference>
<dbReference type="Pfam" id="PF00583">
    <property type="entry name" value="Acetyltransf_1"/>
    <property type="match status" value="1"/>
</dbReference>
<dbReference type="RefSeq" id="WP_409965805.1">
    <property type="nucleotide sequence ID" value="NZ_CP144143.1"/>
</dbReference>
<dbReference type="InterPro" id="IPR016181">
    <property type="entry name" value="Acyl_CoA_acyltransferase"/>
</dbReference>
<protein>
    <submittedName>
        <fullName evidence="2">Mycothiol acetyltransferase</fullName>
        <ecNumber evidence="2">2.3.1.189</ecNumber>
    </submittedName>
</protein>
<feature type="domain" description="N-acetyltransferase" evidence="1">
    <location>
        <begin position="1"/>
        <end position="139"/>
    </location>
</feature>
<dbReference type="Gene3D" id="3.40.630.30">
    <property type="match status" value="1"/>
</dbReference>